<comment type="caution">
    <text evidence="3">The sequence shown here is derived from an EMBL/GenBank/DDBJ whole genome shotgun (WGS) entry which is preliminary data.</text>
</comment>
<evidence type="ECO:0000256" key="1">
    <source>
        <dbReference type="SAM" id="Coils"/>
    </source>
</evidence>
<dbReference type="AlphaFoldDB" id="A0A9Q4XM78"/>
<proteinExistence type="predicted"/>
<dbReference type="Pfam" id="PF13884">
    <property type="entry name" value="Peptidase_S74"/>
    <property type="match status" value="1"/>
</dbReference>
<dbReference type="InterPro" id="IPR030392">
    <property type="entry name" value="S74_ICA"/>
</dbReference>
<name>A0A9Q4XM78_9ENTR</name>
<dbReference type="Pfam" id="PF20744">
    <property type="entry name" value="gp37_trimer"/>
    <property type="match status" value="1"/>
</dbReference>
<accession>A0A9Q4XM78</accession>
<dbReference type="Gene3D" id="6.20.80.10">
    <property type="match status" value="1"/>
</dbReference>
<protein>
    <submittedName>
        <fullName evidence="3">Tail fiber domain-containing protein</fullName>
    </submittedName>
</protein>
<dbReference type="PROSITE" id="PS51688">
    <property type="entry name" value="ICA"/>
    <property type="match status" value="1"/>
</dbReference>
<dbReference type="RefSeq" id="WP_161590961.1">
    <property type="nucleotide sequence ID" value="NZ_RPBY01000004.1"/>
</dbReference>
<dbReference type="EMBL" id="RPBY01000004">
    <property type="protein sequence ID" value="NCH88150.1"/>
    <property type="molecule type" value="Genomic_DNA"/>
</dbReference>
<evidence type="ECO:0000313" key="4">
    <source>
        <dbReference type="Proteomes" id="UP000778262"/>
    </source>
</evidence>
<keyword evidence="1" id="KW-0175">Coiled coil</keyword>
<reference evidence="3" key="1">
    <citation type="submission" date="2018-11" db="EMBL/GenBank/DDBJ databases">
        <title>Genomics analysis of Putative Virulence Factors on Adhesion and Cytotoxicity for Cronobacter spp.</title>
        <authorList>
            <person name="Cui J."/>
        </authorList>
    </citation>
    <scope>NUCLEOTIDE SEQUENCE</scope>
    <source>
        <strain evidence="3">SD69</strain>
    </source>
</reference>
<sequence length="627" mass="66639">MAKGTISIANGATAITGEGTTFTTELAAGDYIVFTAGQVVYTLAIKSVDSDTALTLTKAYTGPDADGLAWSAVPRSTMSQITMEVVNQVTEALRGLNHDKANWQQVFSESNDITVTLPDGSEFTGPSWSSIANLLEELDPDWLQQIVDDVTAAQASVSADKTAAESARDDAQAAANSAAAAQQAAEGAGASAAQSASDAAISASAAADSATSASESAAESLKQAERAQELADSFDTTKVLKKDQNLGDVSDVTAARKNLGLSPSDNVEFNLIKGNSDIYTRMISDDAIRGHALFSEIVGTDGETKARIEMWCDTSTGNASIVNRNPTGPRFFTIKQNGEVEPSGRVMSGFGAEFKHNGEVLTLRPTGANQATYMLIRDSDNSNIMLVGRSGASYDTVMTNYKYGTSITMTDAWAGCNKGWYGSTIESRSGYLNSKAISTTANAHLYFINSDNKNRGVIYSRPIANGQLICIRPDNSSTGATGSEMSVNGATGEVRAVKFTNTSDERAKFWIKPVESALDKICQLRGVTYSMHTTVQNTVRNAGLIAQDVQKVLPEAVTEYEADKTTIDKECRTIENPLSLDYNALSALYVEAFKEMRAEIDALKAELADMKAKVASLTASEDATISE</sequence>
<gene>
    <name evidence="3" type="ORF">EHJ13_11990</name>
</gene>
<organism evidence="3 4">
    <name type="scientific">Cronobacter dublinensis</name>
    <dbReference type="NCBI Taxonomy" id="413497"/>
    <lineage>
        <taxon>Bacteria</taxon>
        <taxon>Pseudomonadati</taxon>
        <taxon>Pseudomonadota</taxon>
        <taxon>Gammaproteobacteria</taxon>
        <taxon>Enterobacterales</taxon>
        <taxon>Enterobacteriaceae</taxon>
        <taxon>Cronobacter</taxon>
    </lineage>
</organism>
<evidence type="ECO:0000259" key="2">
    <source>
        <dbReference type="PROSITE" id="PS51688"/>
    </source>
</evidence>
<dbReference type="InterPro" id="IPR048388">
    <property type="entry name" value="Gp37_trimer"/>
</dbReference>
<feature type="coiled-coil region" evidence="1">
    <location>
        <begin position="593"/>
        <end position="620"/>
    </location>
</feature>
<evidence type="ECO:0000313" key="3">
    <source>
        <dbReference type="EMBL" id="NCH88150.1"/>
    </source>
</evidence>
<dbReference type="Proteomes" id="UP000778262">
    <property type="component" value="Unassembled WGS sequence"/>
</dbReference>
<feature type="domain" description="Peptidase S74" evidence="2">
    <location>
        <begin position="503"/>
        <end position="607"/>
    </location>
</feature>